<keyword evidence="6 7" id="KW-0472">Membrane</keyword>
<dbReference type="GO" id="GO:0004252">
    <property type="term" value="F:serine-type endopeptidase activity"/>
    <property type="evidence" value="ECO:0007669"/>
    <property type="project" value="InterPro"/>
</dbReference>
<dbReference type="EMBL" id="JACJPW010000039">
    <property type="protein sequence ID" value="MBD2182582.1"/>
    <property type="molecule type" value="Genomic_DNA"/>
</dbReference>
<feature type="domain" description="Peptidase S54 rhomboid" evidence="8">
    <location>
        <begin position="377"/>
        <end position="522"/>
    </location>
</feature>
<reference evidence="9" key="2">
    <citation type="submission" date="2020-08" db="EMBL/GenBank/DDBJ databases">
        <authorList>
            <person name="Chen M."/>
            <person name="Teng W."/>
            <person name="Zhao L."/>
            <person name="Hu C."/>
            <person name="Zhou Y."/>
            <person name="Han B."/>
            <person name="Song L."/>
            <person name="Shu W."/>
        </authorList>
    </citation>
    <scope>NUCLEOTIDE SEQUENCE</scope>
    <source>
        <strain evidence="9">FACHB-1375</strain>
    </source>
</reference>
<evidence type="ECO:0000256" key="4">
    <source>
        <dbReference type="ARBA" id="ARBA00022801"/>
    </source>
</evidence>
<dbReference type="InterPro" id="IPR022764">
    <property type="entry name" value="Peptidase_S54_rhomboid_dom"/>
</dbReference>
<comment type="subcellular location">
    <subcellularLocation>
        <location evidence="1">Membrane</location>
        <topology evidence="1">Multi-pass membrane protein</topology>
    </subcellularLocation>
</comment>
<dbReference type="Gene3D" id="1.20.1540.10">
    <property type="entry name" value="Rhomboid-like"/>
    <property type="match status" value="1"/>
</dbReference>
<feature type="transmembrane region" description="Helical" evidence="7">
    <location>
        <begin position="504"/>
        <end position="523"/>
    </location>
</feature>
<dbReference type="InterPro" id="IPR050925">
    <property type="entry name" value="Rhomboid_protease_S54"/>
</dbReference>
<evidence type="ECO:0000256" key="3">
    <source>
        <dbReference type="ARBA" id="ARBA00022692"/>
    </source>
</evidence>
<feature type="transmembrane region" description="Helical" evidence="7">
    <location>
        <begin position="482"/>
        <end position="498"/>
    </location>
</feature>
<evidence type="ECO:0000313" key="10">
    <source>
        <dbReference type="Proteomes" id="UP000641646"/>
    </source>
</evidence>
<proteinExistence type="inferred from homology"/>
<dbReference type="Proteomes" id="UP000641646">
    <property type="component" value="Unassembled WGS sequence"/>
</dbReference>
<dbReference type="GO" id="GO:0006508">
    <property type="term" value="P:proteolysis"/>
    <property type="evidence" value="ECO:0007669"/>
    <property type="project" value="UniProtKB-KW"/>
</dbReference>
<evidence type="ECO:0000256" key="2">
    <source>
        <dbReference type="ARBA" id="ARBA00009045"/>
    </source>
</evidence>
<dbReference type="Pfam" id="PF01694">
    <property type="entry name" value="Rhomboid"/>
    <property type="match status" value="1"/>
</dbReference>
<keyword evidence="10" id="KW-1185">Reference proteome</keyword>
<gene>
    <name evidence="9" type="ORF">H6G03_16000</name>
</gene>
<keyword evidence="9" id="KW-0645">Protease</keyword>
<feature type="transmembrane region" description="Helical" evidence="7">
    <location>
        <begin position="329"/>
        <end position="351"/>
    </location>
</feature>
<feature type="transmembrane region" description="Helical" evidence="7">
    <location>
        <begin position="32"/>
        <end position="51"/>
    </location>
</feature>
<keyword evidence="4" id="KW-0378">Hydrolase</keyword>
<dbReference type="PANTHER" id="PTHR43731:SF14">
    <property type="entry name" value="PRESENILIN-ASSOCIATED RHOMBOID-LIKE PROTEIN, MITOCHONDRIAL"/>
    <property type="match status" value="1"/>
</dbReference>
<evidence type="ECO:0000313" key="9">
    <source>
        <dbReference type="EMBL" id="MBD2182582.1"/>
    </source>
</evidence>
<dbReference type="AlphaFoldDB" id="A0A926VF36"/>
<accession>A0A926VF36</accession>
<protein>
    <submittedName>
        <fullName evidence="9">Rhomboid family intramembrane serine protease</fullName>
    </submittedName>
</protein>
<feature type="transmembrane region" description="Helical" evidence="7">
    <location>
        <begin position="418"/>
        <end position="441"/>
    </location>
</feature>
<evidence type="ECO:0000256" key="7">
    <source>
        <dbReference type="SAM" id="Phobius"/>
    </source>
</evidence>
<name>A0A926VF36_9CYAN</name>
<feature type="transmembrane region" description="Helical" evidence="7">
    <location>
        <begin position="6"/>
        <end position="25"/>
    </location>
</feature>
<dbReference type="InterPro" id="IPR035952">
    <property type="entry name" value="Rhomboid-like_sf"/>
</dbReference>
<comment type="caution">
    <text evidence="9">The sequence shown here is derived from an EMBL/GenBank/DDBJ whole genome shotgun (WGS) entry which is preliminary data.</text>
</comment>
<dbReference type="GO" id="GO:0016020">
    <property type="term" value="C:membrane"/>
    <property type="evidence" value="ECO:0007669"/>
    <property type="project" value="UniProtKB-SubCell"/>
</dbReference>
<keyword evidence="3 7" id="KW-0812">Transmembrane</keyword>
<dbReference type="RefSeq" id="WP_190465443.1">
    <property type="nucleotide sequence ID" value="NZ_JACJPW010000039.1"/>
</dbReference>
<evidence type="ECO:0000256" key="1">
    <source>
        <dbReference type="ARBA" id="ARBA00004141"/>
    </source>
</evidence>
<reference evidence="9" key="1">
    <citation type="journal article" date="2015" name="ISME J.">
        <title>Draft Genome Sequence of Streptomyces incarnatus NRRL8089, which Produces the Nucleoside Antibiotic Sinefungin.</title>
        <authorList>
            <person name="Oshima K."/>
            <person name="Hattori M."/>
            <person name="Shimizu H."/>
            <person name="Fukuda K."/>
            <person name="Nemoto M."/>
            <person name="Inagaki K."/>
            <person name="Tamura T."/>
        </authorList>
    </citation>
    <scope>NUCLEOTIDE SEQUENCE</scope>
    <source>
        <strain evidence="9">FACHB-1375</strain>
    </source>
</reference>
<feature type="transmembrane region" description="Helical" evidence="7">
    <location>
        <begin position="387"/>
        <end position="406"/>
    </location>
</feature>
<feature type="transmembrane region" description="Helical" evidence="7">
    <location>
        <begin position="57"/>
        <end position="74"/>
    </location>
</feature>
<comment type="similarity">
    <text evidence="2">Belongs to the peptidase S54 family.</text>
</comment>
<sequence length="529" mass="59313">MNLNDFLIWIVAFWCVFLLISLLRVPFNQIRGWLFVTIFILAVMAGIFYLAPQWTGFVGGSLWLIFVLLPLNGMRKANQLISAGRYAEARKLMAKLRWLHPADGWREQPDLLRALEIGQRGDMAEALTILKRYQNNATSIGRNATVILYKMGARWEELLLWVRNDLPPKVLFEDLGVLSYYLRALGETGDLNGLLQEFDRLERHLEKRGDPATVNTVRMFILAFCGQTEELQKSVSISLAMLPKNMRQFWLATAEMAAGNEEVARQQLLALHNEGDIAFRNAIALRLSQSRIDIQQVLTESSKQILSRVATELKHEGKYGRAVLNDKKAYATTALILINLAVFGFTMYSLINSLGTEGYEGVLYRLGALEPGAFWAGEWWRALNATFLHAGLLHLGMNMIALYALGSFVERSLGIWRYLISYFTSGIGSMLVIAILARFVAESQERITVGASGAIMGLIGVMGAIMLSGWLREKSRVAAKNLKSILFIVVLQFLFDITHPQVSIIGHNAGLIIGFITGNLLLINWGNKK</sequence>
<evidence type="ECO:0000256" key="6">
    <source>
        <dbReference type="ARBA" id="ARBA00023136"/>
    </source>
</evidence>
<dbReference type="PANTHER" id="PTHR43731">
    <property type="entry name" value="RHOMBOID PROTEASE"/>
    <property type="match status" value="1"/>
</dbReference>
<evidence type="ECO:0000259" key="8">
    <source>
        <dbReference type="Pfam" id="PF01694"/>
    </source>
</evidence>
<keyword evidence="5 7" id="KW-1133">Transmembrane helix</keyword>
<organism evidence="9 10">
    <name type="scientific">Aerosakkonema funiforme FACHB-1375</name>
    <dbReference type="NCBI Taxonomy" id="2949571"/>
    <lineage>
        <taxon>Bacteria</taxon>
        <taxon>Bacillati</taxon>
        <taxon>Cyanobacteriota</taxon>
        <taxon>Cyanophyceae</taxon>
        <taxon>Oscillatoriophycideae</taxon>
        <taxon>Aerosakkonematales</taxon>
        <taxon>Aerosakkonemataceae</taxon>
        <taxon>Aerosakkonema</taxon>
    </lineage>
</organism>
<evidence type="ECO:0000256" key="5">
    <source>
        <dbReference type="ARBA" id="ARBA00022989"/>
    </source>
</evidence>
<dbReference type="SUPFAM" id="SSF144091">
    <property type="entry name" value="Rhomboid-like"/>
    <property type="match status" value="1"/>
</dbReference>
<feature type="transmembrane region" description="Helical" evidence="7">
    <location>
        <begin position="447"/>
        <end position="470"/>
    </location>
</feature>